<keyword evidence="2" id="KW-1185">Reference proteome</keyword>
<sequence length="295" mass="33865">MSTIVSPQHEVTQPLSRLLELPGELRNRIVRYVVTQPYPIALRQDQEEAPFTIDVRILYTCKQLRDEASSFLHDENIFEIEVDSHGSVTSLHFTKYHSICEYRAQEVVSEVSALFLDRFSHFQFRLLDTRSPDSLRKAIQRIAYSLNNKHITVIPPRRNPTRRATAALATRVRDYPQIDSPLSPFSTLRCASFSVLDHNGSVADADFGTLIDLVTSGRPPICMAQKYNDVERSARAVDKMLILPGDLLQDFGKLRTVLFKHLRELCQCANKSDQDTFMIACERFESCYRQIQELQ</sequence>
<name>A0AAV9NMC7_9EURO</name>
<dbReference type="AlphaFoldDB" id="A0AAV9NMC7"/>
<dbReference type="PANTHER" id="PTHR42085">
    <property type="entry name" value="F-BOX DOMAIN-CONTAINING PROTEIN"/>
    <property type="match status" value="1"/>
</dbReference>
<dbReference type="InterPro" id="IPR038883">
    <property type="entry name" value="AN11006-like"/>
</dbReference>
<protein>
    <submittedName>
        <fullName evidence="1">Uncharacterized protein</fullName>
    </submittedName>
</protein>
<dbReference type="EMBL" id="JAVRRD010000002">
    <property type="protein sequence ID" value="KAK5062469.1"/>
    <property type="molecule type" value="Genomic_DNA"/>
</dbReference>
<accession>A0AAV9NMC7</accession>
<evidence type="ECO:0000313" key="2">
    <source>
        <dbReference type="Proteomes" id="UP001358417"/>
    </source>
</evidence>
<dbReference type="RefSeq" id="XP_064710741.1">
    <property type="nucleotide sequence ID" value="XM_064848117.1"/>
</dbReference>
<reference evidence="1 2" key="1">
    <citation type="submission" date="2023-08" db="EMBL/GenBank/DDBJ databases">
        <title>Black Yeasts Isolated from many extreme environments.</title>
        <authorList>
            <person name="Coleine C."/>
            <person name="Stajich J.E."/>
            <person name="Selbmann L."/>
        </authorList>
    </citation>
    <scope>NUCLEOTIDE SEQUENCE [LARGE SCALE GENOMIC DNA]</scope>
    <source>
        <strain evidence="1 2">CCFEE 5792</strain>
    </source>
</reference>
<evidence type="ECO:0000313" key="1">
    <source>
        <dbReference type="EMBL" id="KAK5062469.1"/>
    </source>
</evidence>
<dbReference type="Proteomes" id="UP001358417">
    <property type="component" value="Unassembled WGS sequence"/>
</dbReference>
<dbReference type="GeneID" id="89972719"/>
<gene>
    <name evidence="1" type="ORF">LTR84_004541</name>
</gene>
<dbReference type="PANTHER" id="PTHR42085:SF2">
    <property type="entry name" value="F-BOX DOMAIN-CONTAINING PROTEIN"/>
    <property type="match status" value="1"/>
</dbReference>
<proteinExistence type="predicted"/>
<comment type="caution">
    <text evidence="1">The sequence shown here is derived from an EMBL/GenBank/DDBJ whole genome shotgun (WGS) entry which is preliminary data.</text>
</comment>
<organism evidence="1 2">
    <name type="scientific">Exophiala bonariae</name>
    <dbReference type="NCBI Taxonomy" id="1690606"/>
    <lineage>
        <taxon>Eukaryota</taxon>
        <taxon>Fungi</taxon>
        <taxon>Dikarya</taxon>
        <taxon>Ascomycota</taxon>
        <taxon>Pezizomycotina</taxon>
        <taxon>Eurotiomycetes</taxon>
        <taxon>Chaetothyriomycetidae</taxon>
        <taxon>Chaetothyriales</taxon>
        <taxon>Herpotrichiellaceae</taxon>
        <taxon>Exophiala</taxon>
    </lineage>
</organism>